<comment type="similarity">
    <text evidence="6">Belongs to the bacterial ring-hydroxylating dioxygenase ferredoxin component family.</text>
</comment>
<proteinExistence type="inferred from homology"/>
<organism evidence="8 9">
    <name type="scientific">Microvenator marinus</name>
    <dbReference type="NCBI Taxonomy" id="2600177"/>
    <lineage>
        <taxon>Bacteria</taxon>
        <taxon>Deltaproteobacteria</taxon>
        <taxon>Bradymonadales</taxon>
        <taxon>Microvenatoraceae</taxon>
        <taxon>Microvenator</taxon>
    </lineage>
</organism>
<protein>
    <submittedName>
        <fullName evidence="8">Rieske (2Fe-2S) protein</fullName>
    </submittedName>
</protein>
<dbReference type="KEGG" id="bbae:FRD01_01415"/>
<keyword evidence="4" id="KW-0411">Iron-sulfur</keyword>
<dbReference type="Proteomes" id="UP000321595">
    <property type="component" value="Chromosome"/>
</dbReference>
<name>A0A5B8XRD3_9DELT</name>
<dbReference type="GO" id="GO:0051537">
    <property type="term" value="F:2 iron, 2 sulfur cluster binding"/>
    <property type="evidence" value="ECO:0007669"/>
    <property type="project" value="UniProtKB-KW"/>
</dbReference>
<keyword evidence="2" id="KW-0479">Metal-binding</keyword>
<dbReference type="InterPro" id="IPR036922">
    <property type="entry name" value="Rieske_2Fe-2S_sf"/>
</dbReference>
<reference evidence="8 9" key="1">
    <citation type="submission" date="2019-08" db="EMBL/GenBank/DDBJ databases">
        <authorList>
            <person name="Liang Q."/>
        </authorList>
    </citation>
    <scope>NUCLEOTIDE SEQUENCE [LARGE SCALE GENOMIC DNA]</scope>
    <source>
        <strain evidence="8 9">V1718</strain>
    </source>
</reference>
<evidence type="ECO:0000259" key="7">
    <source>
        <dbReference type="PROSITE" id="PS51296"/>
    </source>
</evidence>
<evidence type="ECO:0000256" key="1">
    <source>
        <dbReference type="ARBA" id="ARBA00022714"/>
    </source>
</evidence>
<dbReference type="EMBL" id="CP042467">
    <property type="protein sequence ID" value="QED25939.1"/>
    <property type="molecule type" value="Genomic_DNA"/>
</dbReference>
<dbReference type="InterPro" id="IPR017941">
    <property type="entry name" value="Rieske_2Fe-2S"/>
</dbReference>
<dbReference type="Pfam" id="PF00355">
    <property type="entry name" value="Rieske"/>
    <property type="match status" value="1"/>
</dbReference>
<feature type="domain" description="Rieske" evidence="7">
    <location>
        <begin position="10"/>
        <end position="104"/>
    </location>
</feature>
<evidence type="ECO:0000256" key="5">
    <source>
        <dbReference type="ARBA" id="ARBA00034078"/>
    </source>
</evidence>
<dbReference type="AlphaFoldDB" id="A0A5B8XRD3"/>
<dbReference type="Gene3D" id="2.102.10.10">
    <property type="entry name" value="Rieske [2Fe-2S] iron-sulphur domain"/>
    <property type="match status" value="1"/>
</dbReference>
<comment type="cofactor">
    <cofactor evidence="5">
        <name>[2Fe-2S] cluster</name>
        <dbReference type="ChEBI" id="CHEBI:190135"/>
    </cofactor>
</comment>
<dbReference type="SUPFAM" id="SSF50022">
    <property type="entry name" value="ISP domain"/>
    <property type="match status" value="1"/>
</dbReference>
<dbReference type="PROSITE" id="PS51296">
    <property type="entry name" value="RIESKE"/>
    <property type="match status" value="1"/>
</dbReference>
<evidence type="ECO:0000256" key="3">
    <source>
        <dbReference type="ARBA" id="ARBA00023004"/>
    </source>
</evidence>
<dbReference type="GO" id="GO:0046872">
    <property type="term" value="F:metal ion binding"/>
    <property type="evidence" value="ECO:0007669"/>
    <property type="project" value="UniProtKB-KW"/>
</dbReference>
<evidence type="ECO:0000256" key="6">
    <source>
        <dbReference type="ARBA" id="ARBA00038001"/>
    </source>
</evidence>
<keyword evidence="3" id="KW-0408">Iron</keyword>
<gene>
    <name evidence="8" type="ORF">FRD01_01415</name>
</gene>
<accession>A0A5B8XRD3</accession>
<evidence type="ECO:0000256" key="4">
    <source>
        <dbReference type="ARBA" id="ARBA00023014"/>
    </source>
</evidence>
<evidence type="ECO:0000313" key="9">
    <source>
        <dbReference type="Proteomes" id="UP000321595"/>
    </source>
</evidence>
<keyword evidence="9" id="KW-1185">Reference proteome</keyword>
<keyword evidence="1" id="KW-0001">2Fe-2S</keyword>
<dbReference type="PANTHER" id="PTHR21496">
    <property type="entry name" value="FERREDOXIN-RELATED"/>
    <property type="match status" value="1"/>
</dbReference>
<dbReference type="PANTHER" id="PTHR21496:SF0">
    <property type="entry name" value="RIESKE DOMAIN-CONTAINING PROTEIN"/>
    <property type="match status" value="1"/>
</dbReference>
<evidence type="ECO:0000313" key="8">
    <source>
        <dbReference type="EMBL" id="QED25939.1"/>
    </source>
</evidence>
<dbReference type="OrthoDB" id="9800167at2"/>
<evidence type="ECO:0000256" key="2">
    <source>
        <dbReference type="ARBA" id="ARBA00022723"/>
    </source>
</evidence>
<sequence>MDVDSEHTFYKVCREEEIQENEGKLVHAGTKKLALFLVEGQYYCIQNFCPHAGGFLALGPVEGFIVRCPRHAWGFDMRSGACKTNPRYEANCYPVKTQDGEIWVGLPNSTDPL</sequence>